<gene>
    <name evidence="1" type="ORF">RHMOL_Rhmol05G0078100</name>
</gene>
<organism evidence="1 2">
    <name type="scientific">Rhododendron molle</name>
    <name type="common">Chinese azalea</name>
    <name type="synonym">Azalea mollis</name>
    <dbReference type="NCBI Taxonomy" id="49168"/>
    <lineage>
        <taxon>Eukaryota</taxon>
        <taxon>Viridiplantae</taxon>
        <taxon>Streptophyta</taxon>
        <taxon>Embryophyta</taxon>
        <taxon>Tracheophyta</taxon>
        <taxon>Spermatophyta</taxon>
        <taxon>Magnoliopsida</taxon>
        <taxon>eudicotyledons</taxon>
        <taxon>Gunneridae</taxon>
        <taxon>Pentapetalae</taxon>
        <taxon>asterids</taxon>
        <taxon>Ericales</taxon>
        <taxon>Ericaceae</taxon>
        <taxon>Ericoideae</taxon>
        <taxon>Rhodoreae</taxon>
        <taxon>Rhododendron</taxon>
    </lineage>
</organism>
<protein>
    <submittedName>
        <fullName evidence="1">Uncharacterized protein</fullName>
    </submittedName>
</protein>
<comment type="caution">
    <text evidence="1">The sequence shown here is derived from an EMBL/GenBank/DDBJ whole genome shotgun (WGS) entry which is preliminary data.</text>
</comment>
<proteinExistence type="predicted"/>
<name>A0ACC0NLP0_RHOML</name>
<keyword evidence="2" id="KW-1185">Reference proteome</keyword>
<evidence type="ECO:0000313" key="2">
    <source>
        <dbReference type="Proteomes" id="UP001062846"/>
    </source>
</evidence>
<sequence>MLLWASLSVEALKIVHKHNLQKMKAIRHSLEGISNCINMRRGRRKRRGIRLSRRRRGMRRKRGIRLRRRGMRLRRKGRWGDIKNHTWVGVHNKLFWHNNEVLIRIEGAKWPLTRKEVGESFRPKDLVCNMSCLSIWFYSHDCEIYVMKFVDRWDGRTYPSTELQRGHIPNIRKRPLLHLFIDENNKERDSILKVIPRR</sequence>
<evidence type="ECO:0000313" key="1">
    <source>
        <dbReference type="EMBL" id="KAI8554171.1"/>
    </source>
</evidence>
<dbReference type="EMBL" id="CM046392">
    <property type="protein sequence ID" value="KAI8554171.1"/>
    <property type="molecule type" value="Genomic_DNA"/>
</dbReference>
<dbReference type="Proteomes" id="UP001062846">
    <property type="component" value="Chromosome 5"/>
</dbReference>
<accession>A0ACC0NLP0</accession>
<reference evidence="1" key="1">
    <citation type="submission" date="2022-02" db="EMBL/GenBank/DDBJ databases">
        <title>Plant Genome Project.</title>
        <authorList>
            <person name="Zhang R.-G."/>
        </authorList>
    </citation>
    <scope>NUCLEOTIDE SEQUENCE</scope>
    <source>
        <strain evidence="1">AT1</strain>
    </source>
</reference>